<sequence length="134" mass="14345">MDADGSVTRFAASLPSLVYDRGPIYLAIVVTLVLFALLIYSLRLFTRAKLLRSFGADDGFMLLATLCSIGIFVTFTGAVELGVGKQYAESSSSEDAILICTSAEVLCSLDSYVSLSKCMHCGRHPNQLGTHVLG</sequence>
<dbReference type="Proteomes" id="UP000001471">
    <property type="component" value="Unassembled WGS sequence"/>
</dbReference>
<dbReference type="OrthoDB" id="5022096at2759"/>
<dbReference type="HOGENOM" id="CLU_1897287_0_0_1"/>
<feature type="transmembrane region" description="Helical" evidence="1">
    <location>
        <begin position="58"/>
        <end position="79"/>
    </location>
</feature>
<evidence type="ECO:0000313" key="3">
    <source>
        <dbReference type="Proteomes" id="UP000001471"/>
    </source>
</evidence>
<protein>
    <submittedName>
        <fullName evidence="2">Uncharacterized protein</fullName>
    </submittedName>
</protein>
<proteinExistence type="predicted"/>
<keyword evidence="1" id="KW-1133">Transmembrane helix</keyword>
<gene>
    <name evidence="2" type="ORF">PTRG_03580</name>
</gene>
<dbReference type="EMBL" id="DS231617">
    <property type="protein sequence ID" value="EDU46418.1"/>
    <property type="molecule type" value="Genomic_DNA"/>
</dbReference>
<keyword evidence="1" id="KW-0472">Membrane</keyword>
<dbReference type="InParanoid" id="B2W2D2"/>
<organism evidence="2 3">
    <name type="scientific">Pyrenophora tritici-repentis (strain Pt-1C-BFP)</name>
    <name type="common">Wheat tan spot fungus</name>
    <name type="synonym">Drechslera tritici-repentis</name>
    <dbReference type="NCBI Taxonomy" id="426418"/>
    <lineage>
        <taxon>Eukaryota</taxon>
        <taxon>Fungi</taxon>
        <taxon>Dikarya</taxon>
        <taxon>Ascomycota</taxon>
        <taxon>Pezizomycotina</taxon>
        <taxon>Dothideomycetes</taxon>
        <taxon>Pleosporomycetidae</taxon>
        <taxon>Pleosporales</taxon>
        <taxon>Pleosporineae</taxon>
        <taxon>Pleosporaceae</taxon>
        <taxon>Pyrenophora</taxon>
    </lineage>
</organism>
<evidence type="ECO:0000313" key="2">
    <source>
        <dbReference type="EMBL" id="EDU46418.1"/>
    </source>
</evidence>
<accession>B2W2D2</accession>
<feature type="transmembrane region" description="Helical" evidence="1">
    <location>
        <begin position="24"/>
        <end position="46"/>
    </location>
</feature>
<keyword evidence="1" id="KW-0812">Transmembrane</keyword>
<reference evidence="3" key="1">
    <citation type="journal article" date="2013" name="G3 (Bethesda)">
        <title>Comparative genomics of a plant-pathogenic fungus, Pyrenophora tritici-repentis, reveals transduplication and the impact of repeat elements on pathogenicity and population divergence.</title>
        <authorList>
            <person name="Manning V.A."/>
            <person name="Pandelova I."/>
            <person name="Dhillon B."/>
            <person name="Wilhelm L.J."/>
            <person name="Goodwin S.B."/>
            <person name="Berlin A.M."/>
            <person name="Figueroa M."/>
            <person name="Freitag M."/>
            <person name="Hane J.K."/>
            <person name="Henrissat B."/>
            <person name="Holman W.H."/>
            <person name="Kodira C.D."/>
            <person name="Martin J."/>
            <person name="Oliver R.P."/>
            <person name="Robbertse B."/>
            <person name="Schackwitz W."/>
            <person name="Schwartz D.C."/>
            <person name="Spatafora J.W."/>
            <person name="Turgeon B.G."/>
            <person name="Yandava C."/>
            <person name="Young S."/>
            <person name="Zhou S."/>
            <person name="Zeng Q."/>
            <person name="Grigoriev I.V."/>
            <person name="Ma L.-J."/>
            <person name="Ciuffetti L.M."/>
        </authorList>
    </citation>
    <scope>NUCLEOTIDE SEQUENCE [LARGE SCALE GENOMIC DNA]</scope>
    <source>
        <strain evidence="3">Pt-1C-BFP</strain>
    </source>
</reference>
<dbReference type="AlphaFoldDB" id="B2W2D2"/>
<evidence type="ECO:0000256" key="1">
    <source>
        <dbReference type="SAM" id="Phobius"/>
    </source>
</evidence>
<dbReference type="STRING" id="426418.B2W2D2"/>
<name>B2W2D2_PYRTR</name>